<accession>A0A1Y3B4P4</accession>
<feature type="compositionally biased region" description="Basic residues" evidence="1">
    <location>
        <begin position="292"/>
        <end position="303"/>
    </location>
</feature>
<protein>
    <submittedName>
        <fullName evidence="2">Uncharacterized protein</fullName>
    </submittedName>
</protein>
<feature type="region of interest" description="Disordered" evidence="1">
    <location>
        <begin position="200"/>
        <end position="227"/>
    </location>
</feature>
<dbReference type="OrthoDB" id="6516800at2759"/>
<feature type="region of interest" description="Disordered" evidence="1">
    <location>
        <begin position="257"/>
        <end position="328"/>
    </location>
</feature>
<feature type="region of interest" description="Disordered" evidence="1">
    <location>
        <begin position="346"/>
        <end position="366"/>
    </location>
</feature>
<dbReference type="AlphaFoldDB" id="A0A1Y3B4P4"/>
<gene>
    <name evidence="2" type="ORF">BLA29_006978</name>
</gene>
<feature type="non-terminal residue" evidence="2">
    <location>
        <position position="366"/>
    </location>
</feature>
<dbReference type="EMBL" id="MUJZ01040334">
    <property type="protein sequence ID" value="OTF75800.1"/>
    <property type="molecule type" value="Genomic_DNA"/>
</dbReference>
<evidence type="ECO:0000313" key="3">
    <source>
        <dbReference type="Proteomes" id="UP000194236"/>
    </source>
</evidence>
<name>A0A1Y3B4P4_EURMA</name>
<proteinExistence type="predicted"/>
<feature type="region of interest" description="Disordered" evidence="1">
    <location>
        <begin position="10"/>
        <end position="30"/>
    </location>
</feature>
<sequence length="366" mass="39532">MICRQLIVANKNKNNNNNNSTNSSSTTISASYSSSSVNLTQTLTAKRCRCPIGQHWNKYIRRCEWIHSNSLFQFGLAPPSLPLADHGHNPYEQQSYHGPNGGHYYGQNGNNLINGLSSSSSSSGVNGHPSGSGVGSVHHPIAASNIDLKIFEIVLEIAFLLACLLGYKACSSICCKDQEQQNDGSNGCNTDVCYGSGDERDSFTMDHSSSRNVEGGGGRRDLKSDEESILSSSIMKSSISMTGSNLNKSGTSVPNLMNGLKGASPGNQRSQSFRYSNQNYSSVAGKTNSVKQARRMSRKRRMSRFCARTMARRNSTYTSPFTGGSTSSSAYYPSQNFRRLSSVSASAMSRSSSASTRNLLVKIANP</sequence>
<comment type="caution">
    <text evidence="2">The sequence shown here is derived from an EMBL/GenBank/DDBJ whole genome shotgun (WGS) entry which is preliminary data.</text>
</comment>
<feature type="compositionally biased region" description="Polar residues" evidence="1">
    <location>
        <begin position="265"/>
        <end position="291"/>
    </location>
</feature>
<keyword evidence="3" id="KW-1185">Reference proteome</keyword>
<reference evidence="2 3" key="1">
    <citation type="submission" date="2017-03" db="EMBL/GenBank/DDBJ databases">
        <title>Genome Survey of Euroglyphus maynei.</title>
        <authorList>
            <person name="Arlian L.G."/>
            <person name="Morgan M.S."/>
            <person name="Rider S.D."/>
        </authorList>
    </citation>
    <scope>NUCLEOTIDE SEQUENCE [LARGE SCALE GENOMIC DNA]</scope>
    <source>
        <strain evidence="2">Arlian Lab</strain>
        <tissue evidence="2">Whole body</tissue>
    </source>
</reference>
<dbReference type="Proteomes" id="UP000194236">
    <property type="component" value="Unassembled WGS sequence"/>
</dbReference>
<evidence type="ECO:0000256" key="1">
    <source>
        <dbReference type="SAM" id="MobiDB-lite"/>
    </source>
</evidence>
<feature type="compositionally biased region" description="Low complexity" evidence="1">
    <location>
        <begin position="315"/>
        <end position="328"/>
    </location>
</feature>
<organism evidence="2 3">
    <name type="scientific">Euroglyphus maynei</name>
    <name type="common">Mayne's house dust mite</name>
    <dbReference type="NCBI Taxonomy" id="6958"/>
    <lineage>
        <taxon>Eukaryota</taxon>
        <taxon>Metazoa</taxon>
        <taxon>Ecdysozoa</taxon>
        <taxon>Arthropoda</taxon>
        <taxon>Chelicerata</taxon>
        <taxon>Arachnida</taxon>
        <taxon>Acari</taxon>
        <taxon>Acariformes</taxon>
        <taxon>Sarcoptiformes</taxon>
        <taxon>Astigmata</taxon>
        <taxon>Psoroptidia</taxon>
        <taxon>Analgoidea</taxon>
        <taxon>Pyroglyphidae</taxon>
        <taxon>Pyroglyphinae</taxon>
        <taxon>Euroglyphus</taxon>
    </lineage>
</organism>
<evidence type="ECO:0000313" key="2">
    <source>
        <dbReference type="EMBL" id="OTF75800.1"/>
    </source>
</evidence>
<feature type="compositionally biased region" description="Low complexity" evidence="1">
    <location>
        <begin position="346"/>
        <end position="355"/>
    </location>
</feature>
<feature type="compositionally biased region" description="Basic and acidic residues" evidence="1">
    <location>
        <begin position="217"/>
        <end position="226"/>
    </location>
</feature>